<protein>
    <submittedName>
        <fullName evidence="1">DUF2642 domain-containing protein</fullName>
    </submittedName>
</protein>
<organism evidence="1 2">
    <name type="scientific">Bacillus seohaeanensis</name>
    <dbReference type="NCBI Taxonomy" id="284580"/>
    <lineage>
        <taxon>Bacteria</taxon>
        <taxon>Bacillati</taxon>
        <taxon>Bacillota</taxon>
        <taxon>Bacilli</taxon>
        <taxon>Bacillales</taxon>
        <taxon>Bacillaceae</taxon>
        <taxon>Bacillus</taxon>
    </lineage>
</organism>
<comment type="caution">
    <text evidence="1">The sequence shown here is derived from an EMBL/GenBank/DDBJ whole genome shotgun (WGS) entry which is preliminary data.</text>
</comment>
<dbReference type="Proteomes" id="UP001597506">
    <property type="component" value="Unassembled WGS sequence"/>
</dbReference>
<evidence type="ECO:0000313" key="2">
    <source>
        <dbReference type="Proteomes" id="UP001597506"/>
    </source>
</evidence>
<dbReference type="EMBL" id="JBHUMF010000015">
    <property type="protein sequence ID" value="MFD2680333.1"/>
    <property type="molecule type" value="Genomic_DNA"/>
</dbReference>
<gene>
    <name evidence="1" type="ORF">ACFSUL_06160</name>
</gene>
<dbReference type="RefSeq" id="WP_377933669.1">
    <property type="nucleotide sequence ID" value="NZ_JBHUMF010000015.1"/>
</dbReference>
<dbReference type="Pfam" id="PF10842">
    <property type="entry name" value="DUF2642"/>
    <property type="match status" value="1"/>
</dbReference>
<proteinExistence type="predicted"/>
<name>A0ABW5RNS2_9BACI</name>
<sequence length="127" mass="14118">MMANKNHPNLMASEYERAKHQKVPVKLNPVVQPAYVNQLPAPATPISPVPSIPQPTQYVTPLDSVYVDHLSRHQGQHMVVMTTAGKVEGVLTGVAVDHIQLNVSEEKAVHIRISQIVYFEGFPISYR</sequence>
<accession>A0ABW5RNS2</accession>
<evidence type="ECO:0000313" key="1">
    <source>
        <dbReference type="EMBL" id="MFD2680333.1"/>
    </source>
</evidence>
<reference evidence="2" key="1">
    <citation type="journal article" date="2019" name="Int. J. Syst. Evol. Microbiol.">
        <title>The Global Catalogue of Microorganisms (GCM) 10K type strain sequencing project: providing services to taxonomists for standard genome sequencing and annotation.</title>
        <authorList>
            <consortium name="The Broad Institute Genomics Platform"/>
            <consortium name="The Broad Institute Genome Sequencing Center for Infectious Disease"/>
            <person name="Wu L."/>
            <person name="Ma J."/>
        </authorList>
    </citation>
    <scope>NUCLEOTIDE SEQUENCE [LARGE SCALE GENOMIC DNA]</scope>
    <source>
        <strain evidence="2">KCTC 3913</strain>
    </source>
</reference>
<keyword evidence="2" id="KW-1185">Reference proteome</keyword>
<dbReference type="InterPro" id="IPR020139">
    <property type="entry name" value="DUF2642"/>
</dbReference>